<accession>A0A392TRB6</accession>
<protein>
    <submittedName>
        <fullName evidence="1">Uncharacterized protein</fullName>
    </submittedName>
</protein>
<organism evidence="1 2">
    <name type="scientific">Trifolium medium</name>
    <dbReference type="NCBI Taxonomy" id="97028"/>
    <lineage>
        <taxon>Eukaryota</taxon>
        <taxon>Viridiplantae</taxon>
        <taxon>Streptophyta</taxon>
        <taxon>Embryophyta</taxon>
        <taxon>Tracheophyta</taxon>
        <taxon>Spermatophyta</taxon>
        <taxon>Magnoliopsida</taxon>
        <taxon>eudicotyledons</taxon>
        <taxon>Gunneridae</taxon>
        <taxon>Pentapetalae</taxon>
        <taxon>rosids</taxon>
        <taxon>fabids</taxon>
        <taxon>Fabales</taxon>
        <taxon>Fabaceae</taxon>
        <taxon>Papilionoideae</taxon>
        <taxon>50 kb inversion clade</taxon>
        <taxon>NPAAA clade</taxon>
        <taxon>Hologalegina</taxon>
        <taxon>IRL clade</taxon>
        <taxon>Trifolieae</taxon>
        <taxon>Trifolium</taxon>
    </lineage>
</organism>
<comment type="caution">
    <text evidence="1">The sequence shown here is derived from an EMBL/GenBank/DDBJ whole genome shotgun (WGS) entry which is preliminary data.</text>
</comment>
<keyword evidence="2" id="KW-1185">Reference proteome</keyword>
<evidence type="ECO:0000313" key="2">
    <source>
        <dbReference type="Proteomes" id="UP000265520"/>
    </source>
</evidence>
<name>A0A392TRB6_9FABA</name>
<reference evidence="1 2" key="1">
    <citation type="journal article" date="2018" name="Front. Plant Sci.">
        <title>Red Clover (Trifolium pratense) and Zigzag Clover (T. medium) - A Picture of Genomic Similarities and Differences.</title>
        <authorList>
            <person name="Dluhosova J."/>
            <person name="Istvanek J."/>
            <person name="Nedelnik J."/>
            <person name="Repkova J."/>
        </authorList>
    </citation>
    <scope>NUCLEOTIDE SEQUENCE [LARGE SCALE GENOMIC DNA]</scope>
    <source>
        <strain evidence="2">cv. 10/8</strain>
        <tissue evidence="1">Leaf</tissue>
    </source>
</reference>
<sequence length="76" mass="8655">MEDKSKDDRSYLPAADLWWPMTFKGVSLKNQLARIFKYIEWFCIKEEDEIIGGGFVAKDSPRGDEIKERSGGVPTG</sequence>
<evidence type="ECO:0000313" key="1">
    <source>
        <dbReference type="EMBL" id="MCI63458.1"/>
    </source>
</evidence>
<dbReference type="Proteomes" id="UP000265520">
    <property type="component" value="Unassembled WGS sequence"/>
</dbReference>
<dbReference type="EMBL" id="LXQA010637491">
    <property type="protein sequence ID" value="MCI63458.1"/>
    <property type="molecule type" value="Genomic_DNA"/>
</dbReference>
<dbReference type="AlphaFoldDB" id="A0A392TRB6"/>
<proteinExistence type="predicted"/>